<reference evidence="1" key="1">
    <citation type="submission" date="2021-01" db="EMBL/GenBank/DDBJ databases">
        <authorList>
            <person name="Corre E."/>
            <person name="Pelletier E."/>
            <person name="Niang G."/>
            <person name="Scheremetjew M."/>
            <person name="Finn R."/>
            <person name="Kale V."/>
            <person name="Holt S."/>
            <person name="Cochrane G."/>
            <person name="Meng A."/>
            <person name="Brown T."/>
            <person name="Cohen L."/>
        </authorList>
    </citation>
    <scope>NUCLEOTIDE SEQUENCE</scope>
    <source>
        <strain evidence="1">CCMP3105</strain>
    </source>
</reference>
<dbReference type="EMBL" id="HBNR01007475">
    <property type="protein sequence ID" value="CAE4565295.1"/>
    <property type="molecule type" value="Transcribed_RNA"/>
</dbReference>
<accession>A0A7S4PXQ4</accession>
<organism evidence="1">
    <name type="scientific">Alexandrium monilatum</name>
    <dbReference type="NCBI Taxonomy" id="311494"/>
    <lineage>
        <taxon>Eukaryota</taxon>
        <taxon>Sar</taxon>
        <taxon>Alveolata</taxon>
        <taxon>Dinophyceae</taxon>
        <taxon>Gonyaulacales</taxon>
        <taxon>Pyrocystaceae</taxon>
        <taxon>Alexandrium</taxon>
    </lineage>
</organism>
<dbReference type="SUPFAM" id="SSF56784">
    <property type="entry name" value="HAD-like"/>
    <property type="match status" value="1"/>
</dbReference>
<protein>
    <submittedName>
        <fullName evidence="1">Uncharacterized protein</fullName>
    </submittedName>
</protein>
<dbReference type="InterPro" id="IPR023214">
    <property type="entry name" value="HAD_sf"/>
</dbReference>
<dbReference type="PANTHER" id="PTHR35134:SF2">
    <property type="entry name" value="NUCLEOTIDASE YQFW-RELATED"/>
    <property type="match status" value="1"/>
</dbReference>
<sequence length="144" mass="16390">MKRSRNPRVPDAVLRQQPEGTLRLHIVTSRQEEIAEETRSWLERHFPGIFPLERIHIGNHFGRTGPRVSKSKICVEIGARLLIDDSWEYCREVAEAGTPALLFDLDGSYAWNKGDDRVHGLVTRVTSWTHVVDLLSAALPEPLE</sequence>
<dbReference type="PANTHER" id="PTHR35134">
    <property type="entry name" value="NUCLEOTIDASE YQFW-RELATED"/>
    <property type="match status" value="1"/>
</dbReference>
<dbReference type="InterPro" id="IPR052419">
    <property type="entry name" value="5_3-deoxyribonucleotidase-like"/>
</dbReference>
<dbReference type="InterPro" id="IPR036412">
    <property type="entry name" value="HAD-like_sf"/>
</dbReference>
<name>A0A7S4PXQ4_9DINO</name>
<dbReference type="AlphaFoldDB" id="A0A7S4PXQ4"/>
<evidence type="ECO:0000313" key="1">
    <source>
        <dbReference type="EMBL" id="CAE4565295.1"/>
    </source>
</evidence>
<gene>
    <name evidence="1" type="ORF">AMON00008_LOCUS4914</name>
</gene>
<dbReference type="Gene3D" id="3.40.50.1000">
    <property type="entry name" value="HAD superfamily/HAD-like"/>
    <property type="match status" value="1"/>
</dbReference>
<proteinExistence type="predicted"/>